<dbReference type="EMBL" id="FR904408">
    <property type="protein sequence ID" value="CDQ62496.1"/>
    <property type="molecule type" value="Genomic_DNA"/>
</dbReference>
<dbReference type="PaxDb" id="8022-A0A060W626"/>
<name>A0A060W626_ONCMY</name>
<evidence type="ECO:0000313" key="1">
    <source>
        <dbReference type="EMBL" id="CDQ62496.1"/>
    </source>
</evidence>
<reference evidence="1" key="2">
    <citation type="submission" date="2014-03" db="EMBL/GenBank/DDBJ databases">
        <authorList>
            <person name="Genoscope - CEA"/>
        </authorList>
    </citation>
    <scope>NUCLEOTIDE SEQUENCE</scope>
</reference>
<protein>
    <submittedName>
        <fullName evidence="1">Uncharacterized protein</fullName>
    </submittedName>
</protein>
<evidence type="ECO:0000313" key="2">
    <source>
        <dbReference type="Proteomes" id="UP000193380"/>
    </source>
</evidence>
<proteinExistence type="predicted"/>
<dbReference type="Proteomes" id="UP000193380">
    <property type="component" value="Unassembled WGS sequence"/>
</dbReference>
<organism evidence="1 2">
    <name type="scientific">Oncorhynchus mykiss</name>
    <name type="common">Rainbow trout</name>
    <name type="synonym">Salmo gairdneri</name>
    <dbReference type="NCBI Taxonomy" id="8022"/>
    <lineage>
        <taxon>Eukaryota</taxon>
        <taxon>Metazoa</taxon>
        <taxon>Chordata</taxon>
        <taxon>Craniata</taxon>
        <taxon>Vertebrata</taxon>
        <taxon>Euteleostomi</taxon>
        <taxon>Actinopterygii</taxon>
        <taxon>Neopterygii</taxon>
        <taxon>Teleostei</taxon>
        <taxon>Protacanthopterygii</taxon>
        <taxon>Salmoniformes</taxon>
        <taxon>Salmonidae</taxon>
        <taxon>Salmoninae</taxon>
        <taxon>Oncorhynchus</taxon>
    </lineage>
</organism>
<sequence length="87" mass="9480">MVFVVSYVRKALSTSLAIIRPNSSVDLHVGFDVVGLAKTSPANVTFEWLLSRVDSLMPFQIGVDCKCLVTITAFEGLFTCMGSLMSF</sequence>
<gene>
    <name evidence="1" type="ORF">GSONMT00067294001</name>
</gene>
<accession>A0A060W626</accession>
<dbReference type="AlphaFoldDB" id="A0A060W626"/>
<dbReference type="PANTHER" id="PTHR33426:SF36">
    <property type="entry name" value="C2H2-TYPE DOMAIN-CONTAINING PROTEIN"/>
    <property type="match status" value="1"/>
</dbReference>
<dbReference type="PANTHER" id="PTHR33426">
    <property type="entry name" value="C2H2-TYPE DOMAIN-CONTAINING PROTEIN"/>
    <property type="match status" value="1"/>
</dbReference>
<reference evidence="1" key="1">
    <citation type="journal article" date="2014" name="Nat. Commun.">
        <title>The rainbow trout genome provides novel insights into evolution after whole-genome duplication in vertebrates.</title>
        <authorList>
            <person name="Berthelot C."/>
            <person name="Brunet F."/>
            <person name="Chalopin D."/>
            <person name="Juanchich A."/>
            <person name="Bernard M."/>
            <person name="Noel B."/>
            <person name="Bento P."/>
            <person name="Da Silva C."/>
            <person name="Labadie K."/>
            <person name="Alberti A."/>
            <person name="Aury J.M."/>
            <person name="Louis A."/>
            <person name="Dehais P."/>
            <person name="Bardou P."/>
            <person name="Montfort J."/>
            <person name="Klopp C."/>
            <person name="Cabau C."/>
            <person name="Gaspin C."/>
            <person name="Thorgaard G.H."/>
            <person name="Boussaha M."/>
            <person name="Quillet E."/>
            <person name="Guyomard R."/>
            <person name="Galiana D."/>
            <person name="Bobe J."/>
            <person name="Volff J.N."/>
            <person name="Genet C."/>
            <person name="Wincker P."/>
            <person name="Jaillon O."/>
            <person name="Roest Crollius H."/>
            <person name="Guiguen Y."/>
        </authorList>
    </citation>
    <scope>NUCLEOTIDE SEQUENCE [LARGE SCALE GENOMIC DNA]</scope>
</reference>